<dbReference type="InterPro" id="IPR021899">
    <property type="entry name" value="DUF3511"/>
</dbReference>
<dbReference type="OrthoDB" id="1655903at2759"/>
<organism evidence="1 2">
    <name type="scientific">Rhynchospora breviuscula</name>
    <dbReference type="NCBI Taxonomy" id="2022672"/>
    <lineage>
        <taxon>Eukaryota</taxon>
        <taxon>Viridiplantae</taxon>
        <taxon>Streptophyta</taxon>
        <taxon>Embryophyta</taxon>
        <taxon>Tracheophyta</taxon>
        <taxon>Spermatophyta</taxon>
        <taxon>Magnoliopsida</taxon>
        <taxon>Liliopsida</taxon>
        <taxon>Poales</taxon>
        <taxon>Cyperaceae</taxon>
        <taxon>Cyperoideae</taxon>
        <taxon>Rhynchosporeae</taxon>
        <taxon>Rhynchospora</taxon>
    </lineage>
</organism>
<gene>
    <name evidence="1" type="ORF">LUZ63_019237</name>
</gene>
<dbReference type="Proteomes" id="UP001151287">
    <property type="component" value="Unassembled WGS sequence"/>
</dbReference>
<keyword evidence="2" id="KW-1185">Reference proteome</keyword>
<protein>
    <submittedName>
        <fullName evidence="1">Uncharacterized protein</fullName>
    </submittedName>
</protein>
<dbReference type="AlphaFoldDB" id="A0A9Q0C5Y5"/>
<evidence type="ECO:0000313" key="2">
    <source>
        <dbReference type="Proteomes" id="UP001151287"/>
    </source>
</evidence>
<name>A0A9Q0C5Y5_9POAL</name>
<evidence type="ECO:0000313" key="1">
    <source>
        <dbReference type="EMBL" id="KAJ1687847.1"/>
    </source>
</evidence>
<comment type="caution">
    <text evidence="1">The sequence shown here is derived from an EMBL/GenBank/DDBJ whole genome shotgun (WGS) entry which is preliminary data.</text>
</comment>
<accession>A0A9Q0C5Y5</accession>
<dbReference type="PANTHER" id="PTHR33193">
    <property type="entry name" value="DOMAIN PROTEIN, PUTATIVE (DUF3511)-RELATED"/>
    <property type="match status" value="1"/>
</dbReference>
<reference evidence="1" key="1">
    <citation type="journal article" date="2022" name="Cell">
        <title>Repeat-based holocentromeres influence genome architecture and karyotype evolution.</title>
        <authorList>
            <person name="Hofstatter P.G."/>
            <person name="Thangavel G."/>
            <person name="Lux T."/>
            <person name="Neumann P."/>
            <person name="Vondrak T."/>
            <person name="Novak P."/>
            <person name="Zhang M."/>
            <person name="Costa L."/>
            <person name="Castellani M."/>
            <person name="Scott A."/>
            <person name="Toegelov H."/>
            <person name="Fuchs J."/>
            <person name="Mata-Sucre Y."/>
            <person name="Dias Y."/>
            <person name="Vanzela A.L.L."/>
            <person name="Huettel B."/>
            <person name="Almeida C.C.S."/>
            <person name="Simkova H."/>
            <person name="Souza G."/>
            <person name="Pedrosa-Harand A."/>
            <person name="Macas J."/>
            <person name="Mayer K.F.X."/>
            <person name="Houben A."/>
            <person name="Marques A."/>
        </authorList>
    </citation>
    <scope>NUCLEOTIDE SEQUENCE</scope>
    <source>
        <strain evidence="1">RhyBre1mFocal</strain>
    </source>
</reference>
<dbReference type="EMBL" id="JAMQYH010000005">
    <property type="protein sequence ID" value="KAJ1687847.1"/>
    <property type="molecule type" value="Genomic_DNA"/>
</dbReference>
<sequence>MERRSKSYAENRSQIEVYNRSSSISCAWPPNQNEPAIQNGKEARQLKRGNSLKVFTDPDFQRKRRVASYKAIGYHGKVKGSIKDSFKWVKQKCIQVVNGWW</sequence>
<dbReference type="PANTHER" id="PTHR33193:SF71">
    <property type="entry name" value="OS02G0223700 PROTEIN"/>
    <property type="match status" value="1"/>
</dbReference>
<proteinExistence type="predicted"/>
<dbReference type="Pfam" id="PF12023">
    <property type="entry name" value="DUF3511"/>
    <property type="match status" value="1"/>
</dbReference>